<dbReference type="Pfam" id="PF00534">
    <property type="entry name" value="Glycos_transf_1"/>
    <property type="match status" value="1"/>
</dbReference>
<dbReference type="GO" id="GO:0016758">
    <property type="term" value="F:hexosyltransferase activity"/>
    <property type="evidence" value="ECO:0007669"/>
    <property type="project" value="TreeGrafter"/>
</dbReference>
<dbReference type="Gene3D" id="3.40.50.2000">
    <property type="entry name" value="Glycogen Phosphorylase B"/>
    <property type="match status" value="2"/>
</dbReference>
<feature type="domain" description="Glycosyltransferase subfamily 4-like N-terminal" evidence="2">
    <location>
        <begin position="20"/>
        <end position="201"/>
    </location>
</feature>
<dbReference type="InterPro" id="IPR001296">
    <property type="entry name" value="Glyco_trans_1"/>
</dbReference>
<dbReference type="PANTHER" id="PTHR45947:SF3">
    <property type="entry name" value="SULFOQUINOVOSYL TRANSFERASE SQD2"/>
    <property type="match status" value="1"/>
</dbReference>
<dbReference type="InterPro" id="IPR028098">
    <property type="entry name" value="Glyco_trans_4-like_N"/>
</dbReference>
<accession>A0A1F4VS60</accession>
<feature type="domain" description="Glycosyl transferase family 1" evidence="1">
    <location>
        <begin position="210"/>
        <end position="374"/>
    </location>
</feature>
<evidence type="ECO:0000313" key="4">
    <source>
        <dbReference type="Proteomes" id="UP000178964"/>
    </source>
</evidence>
<gene>
    <name evidence="3" type="ORF">A3A70_03105</name>
</gene>
<protein>
    <recommendedName>
        <fullName evidence="5">Glycosyl transferase family 1 domain-containing protein</fullName>
    </recommendedName>
</protein>
<dbReference type="CDD" id="cd03801">
    <property type="entry name" value="GT4_PimA-like"/>
    <property type="match status" value="1"/>
</dbReference>
<evidence type="ECO:0008006" key="5">
    <source>
        <dbReference type="Google" id="ProtNLM"/>
    </source>
</evidence>
<evidence type="ECO:0000259" key="2">
    <source>
        <dbReference type="Pfam" id="PF13439"/>
    </source>
</evidence>
<organism evidence="3 4">
    <name type="scientific">candidate division WWE3 bacterium RIFCSPLOWO2_01_FULL_42_11</name>
    <dbReference type="NCBI Taxonomy" id="1802627"/>
    <lineage>
        <taxon>Bacteria</taxon>
        <taxon>Katanobacteria</taxon>
    </lineage>
</organism>
<dbReference type="PANTHER" id="PTHR45947">
    <property type="entry name" value="SULFOQUINOVOSYL TRANSFERASE SQD2"/>
    <property type="match status" value="1"/>
</dbReference>
<dbReference type="InterPro" id="IPR050194">
    <property type="entry name" value="Glycosyltransferase_grp1"/>
</dbReference>
<dbReference type="Proteomes" id="UP000178964">
    <property type="component" value="Unassembled WGS sequence"/>
</dbReference>
<proteinExistence type="predicted"/>
<comment type="caution">
    <text evidence="3">The sequence shown here is derived from an EMBL/GenBank/DDBJ whole genome shotgun (WGS) entry which is preliminary data.</text>
</comment>
<dbReference type="SUPFAM" id="SSF53756">
    <property type="entry name" value="UDP-Glycosyltransferase/glycogen phosphorylase"/>
    <property type="match status" value="1"/>
</dbReference>
<dbReference type="Pfam" id="PF13439">
    <property type="entry name" value="Glyco_transf_4"/>
    <property type="match status" value="1"/>
</dbReference>
<name>A0A1F4VS60_UNCKA</name>
<dbReference type="EMBL" id="MEVK01000007">
    <property type="protein sequence ID" value="OGC59818.1"/>
    <property type="molecule type" value="Genomic_DNA"/>
</dbReference>
<dbReference type="AlphaFoldDB" id="A0A1F4VS60"/>
<dbReference type="STRING" id="1802627.A3A70_03105"/>
<evidence type="ECO:0000259" key="1">
    <source>
        <dbReference type="Pfam" id="PF00534"/>
    </source>
</evidence>
<reference evidence="3 4" key="1">
    <citation type="journal article" date="2016" name="Nat. Commun.">
        <title>Thousands of microbial genomes shed light on interconnected biogeochemical processes in an aquifer system.</title>
        <authorList>
            <person name="Anantharaman K."/>
            <person name="Brown C.T."/>
            <person name="Hug L.A."/>
            <person name="Sharon I."/>
            <person name="Castelle C.J."/>
            <person name="Probst A.J."/>
            <person name="Thomas B.C."/>
            <person name="Singh A."/>
            <person name="Wilkins M.J."/>
            <person name="Karaoz U."/>
            <person name="Brodie E.L."/>
            <person name="Williams K.H."/>
            <person name="Hubbard S.S."/>
            <person name="Banfield J.F."/>
        </authorList>
    </citation>
    <scope>NUCLEOTIDE SEQUENCE [LARGE SCALE GENOMIC DNA]</scope>
</reference>
<evidence type="ECO:0000313" key="3">
    <source>
        <dbReference type="EMBL" id="OGC59818.1"/>
    </source>
</evidence>
<sequence>MKKLKIVIASRSTIFHQGSGGMETHLTNLAEGLVKSGHEVRVVTTSHPEGGKKLVEKGVIYFFLFGTQEGKYSEGYFRESANFIHKLVETTECEIVLGESIGASGFAKMNNRTVPVIEIAHGSLRSEVLTVFGNSTTLKALISFGLKTLPYAGLNFINDLVVTHKDDMIICVSEKVAVEVTRDSWLNKSKVRVVHNGVDEQKFKKSGSERERLRKKLNLTDENVLLGSLGRLIQAKGYQDVIKVLPILPKNVHYLLVGEGDYQETLKEMVKEYGLHDRVHFAGALNYDETPNYYSAMDVFMFPTRRREGFPMTLVEAQMCSLPVIAADKGGVSEAIDRNITGLIYPSGNLNELKRAIQKMLENQAMNEMADKAAQWGRENFTTDIMVEKTLKVISEAIENYEQ</sequence>